<name>X1R8E1_9ZZZZ</name>
<reference evidence="9" key="1">
    <citation type="journal article" date="2014" name="Front. Microbiol.">
        <title>High frequency of phylogenetically diverse reductive dehalogenase-homologous genes in deep subseafloor sedimentary metagenomes.</title>
        <authorList>
            <person name="Kawai M."/>
            <person name="Futagami T."/>
            <person name="Toyoda A."/>
            <person name="Takaki Y."/>
            <person name="Nishi S."/>
            <person name="Hori S."/>
            <person name="Arai W."/>
            <person name="Tsubouchi T."/>
            <person name="Morono Y."/>
            <person name="Uchiyama I."/>
            <person name="Ito T."/>
            <person name="Fujiyama A."/>
            <person name="Inagaki F."/>
            <person name="Takami H."/>
        </authorList>
    </citation>
    <scope>NUCLEOTIDE SEQUENCE</scope>
    <source>
        <strain evidence="9">Expedition CK06-06</strain>
    </source>
</reference>
<organism evidence="9">
    <name type="scientific">marine sediment metagenome</name>
    <dbReference type="NCBI Taxonomy" id="412755"/>
    <lineage>
        <taxon>unclassified sequences</taxon>
        <taxon>metagenomes</taxon>
        <taxon>ecological metagenomes</taxon>
    </lineage>
</organism>
<evidence type="ECO:0000256" key="3">
    <source>
        <dbReference type="ARBA" id="ARBA00022475"/>
    </source>
</evidence>
<keyword evidence="4 7" id="KW-0812">Transmembrane</keyword>
<keyword evidence="5 7" id="KW-1133">Transmembrane helix</keyword>
<evidence type="ECO:0000259" key="8">
    <source>
        <dbReference type="Pfam" id="PF01061"/>
    </source>
</evidence>
<proteinExistence type="predicted"/>
<dbReference type="InterPro" id="IPR013525">
    <property type="entry name" value="ABC2_TM"/>
</dbReference>
<feature type="non-terminal residue" evidence="9">
    <location>
        <position position="112"/>
    </location>
</feature>
<evidence type="ECO:0000256" key="1">
    <source>
        <dbReference type="ARBA" id="ARBA00004429"/>
    </source>
</evidence>
<dbReference type="EMBL" id="BARV01037545">
    <property type="protein sequence ID" value="GAI51874.1"/>
    <property type="molecule type" value="Genomic_DNA"/>
</dbReference>
<accession>X1R8E1</accession>
<keyword evidence="2" id="KW-0813">Transport</keyword>
<evidence type="ECO:0000256" key="5">
    <source>
        <dbReference type="ARBA" id="ARBA00022989"/>
    </source>
</evidence>
<gene>
    <name evidence="9" type="ORF">S06H3_58058</name>
</gene>
<dbReference type="Pfam" id="PF01061">
    <property type="entry name" value="ABC2_membrane"/>
    <property type="match status" value="1"/>
</dbReference>
<dbReference type="GO" id="GO:0005886">
    <property type="term" value="C:plasma membrane"/>
    <property type="evidence" value="ECO:0007669"/>
    <property type="project" value="UniProtKB-SubCell"/>
</dbReference>
<sequence>MINYFKELYKYRELLWNLTKKELKVRYRGSILGIFWSLLNPVIMTLVYTFVFSIILKSPIEDFSIFLLSALIPWNFLASSLNVGIDSIVGNSHLINKIKFPREILPLSITFS</sequence>
<dbReference type="AlphaFoldDB" id="X1R8E1"/>
<comment type="caution">
    <text evidence="9">The sequence shown here is derived from an EMBL/GenBank/DDBJ whole genome shotgun (WGS) entry which is preliminary data.</text>
</comment>
<feature type="transmembrane region" description="Helical" evidence="7">
    <location>
        <begin position="30"/>
        <end position="51"/>
    </location>
</feature>
<dbReference type="PANTHER" id="PTHR30413:SF8">
    <property type="entry name" value="TRANSPORT PERMEASE PROTEIN"/>
    <property type="match status" value="1"/>
</dbReference>
<dbReference type="GO" id="GO:0015920">
    <property type="term" value="P:lipopolysaccharide transport"/>
    <property type="evidence" value="ECO:0007669"/>
    <property type="project" value="TreeGrafter"/>
</dbReference>
<comment type="subcellular location">
    <subcellularLocation>
        <location evidence="1">Cell inner membrane</location>
        <topology evidence="1">Multi-pass membrane protein</topology>
    </subcellularLocation>
</comment>
<protein>
    <recommendedName>
        <fullName evidence="8">ABC-2 type transporter transmembrane domain-containing protein</fullName>
    </recommendedName>
</protein>
<evidence type="ECO:0000256" key="7">
    <source>
        <dbReference type="SAM" id="Phobius"/>
    </source>
</evidence>
<keyword evidence="3" id="KW-1003">Cell membrane</keyword>
<feature type="transmembrane region" description="Helical" evidence="7">
    <location>
        <begin position="63"/>
        <end position="85"/>
    </location>
</feature>
<keyword evidence="6 7" id="KW-0472">Membrane</keyword>
<feature type="domain" description="ABC-2 type transporter transmembrane" evidence="8">
    <location>
        <begin position="14"/>
        <end position="102"/>
    </location>
</feature>
<dbReference type="GO" id="GO:0140359">
    <property type="term" value="F:ABC-type transporter activity"/>
    <property type="evidence" value="ECO:0007669"/>
    <property type="project" value="InterPro"/>
</dbReference>
<evidence type="ECO:0000256" key="4">
    <source>
        <dbReference type="ARBA" id="ARBA00022692"/>
    </source>
</evidence>
<evidence type="ECO:0000313" key="9">
    <source>
        <dbReference type="EMBL" id="GAI51874.1"/>
    </source>
</evidence>
<evidence type="ECO:0000256" key="6">
    <source>
        <dbReference type="ARBA" id="ARBA00023136"/>
    </source>
</evidence>
<evidence type="ECO:0000256" key="2">
    <source>
        <dbReference type="ARBA" id="ARBA00022448"/>
    </source>
</evidence>
<dbReference type="PANTHER" id="PTHR30413">
    <property type="entry name" value="INNER MEMBRANE TRANSPORT PERMEASE"/>
    <property type="match status" value="1"/>
</dbReference>